<evidence type="ECO:0000313" key="2">
    <source>
        <dbReference type="EMBL" id="KAK9828940.1"/>
    </source>
</evidence>
<dbReference type="InterPro" id="IPR008507">
    <property type="entry name" value="DUF789"/>
</dbReference>
<feature type="region of interest" description="Disordered" evidence="1">
    <location>
        <begin position="276"/>
        <end position="296"/>
    </location>
</feature>
<feature type="compositionally biased region" description="Polar residues" evidence="1">
    <location>
        <begin position="1"/>
        <end position="15"/>
    </location>
</feature>
<comment type="caution">
    <text evidence="2">The sequence shown here is derived from an EMBL/GenBank/DDBJ whole genome shotgun (WGS) entry which is preliminary data.</text>
</comment>
<dbReference type="PANTHER" id="PTHR31343">
    <property type="entry name" value="T15D22.8"/>
    <property type="match status" value="1"/>
</dbReference>
<reference evidence="2 3" key="1">
    <citation type="journal article" date="2024" name="Nat. Commun.">
        <title>Phylogenomics reveals the evolutionary origins of lichenization in chlorophyte algae.</title>
        <authorList>
            <person name="Puginier C."/>
            <person name="Libourel C."/>
            <person name="Otte J."/>
            <person name="Skaloud P."/>
            <person name="Haon M."/>
            <person name="Grisel S."/>
            <person name="Petersen M."/>
            <person name="Berrin J.G."/>
            <person name="Delaux P.M."/>
            <person name="Dal Grande F."/>
            <person name="Keller J."/>
        </authorList>
    </citation>
    <scope>NUCLEOTIDE SEQUENCE [LARGE SCALE GENOMIC DNA]</scope>
    <source>
        <strain evidence="2 3">SAG 2043</strain>
    </source>
</reference>
<sequence length="379" mass="42094">MQTQPSAFSTAQGPKQQRKQGLKGVAGGRGKLSFENLSALLCHTTPAVPLETEERLGDSRKPCFRLESLWESFESWSSYGAEVPLYVSHGDYTGEVVQCYVPYLSAVQIYEPTEAIRRLRSTCCSFDEDDDCADMNSSETTSVSSAASTMSTDSDCEDGKYLPLPLVSDRGSILRKQLSIGEPRRLLYEFFESVSPHQRDPLTDRIQQLATGNGEASFPGLLSLRSSDIHPASWFALAWYPIYRIPSSGCNIRDLNACFLTFHSLAMPGSMEASTPYEAELAGGQPQPPQPTPSAAAAYEVRRQQYVQQHRQQAVFLQPFAFVPYKMTGNTWLEDEASSVTHAAMIAAAGAWVQRRRATHPDLEFFAQHSRNLPANMRR</sequence>
<dbReference type="EMBL" id="JALJOR010000001">
    <property type="protein sequence ID" value="KAK9828940.1"/>
    <property type="molecule type" value="Genomic_DNA"/>
</dbReference>
<dbReference type="Pfam" id="PF05623">
    <property type="entry name" value="DUF789"/>
    <property type="match status" value="1"/>
</dbReference>
<organism evidence="2 3">
    <name type="scientific">[Myrmecia] bisecta</name>
    <dbReference type="NCBI Taxonomy" id="41462"/>
    <lineage>
        <taxon>Eukaryota</taxon>
        <taxon>Viridiplantae</taxon>
        <taxon>Chlorophyta</taxon>
        <taxon>core chlorophytes</taxon>
        <taxon>Trebouxiophyceae</taxon>
        <taxon>Trebouxiales</taxon>
        <taxon>Trebouxiaceae</taxon>
        <taxon>Myrmecia</taxon>
    </lineage>
</organism>
<evidence type="ECO:0000256" key="1">
    <source>
        <dbReference type="SAM" id="MobiDB-lite"/>
    </source>
</evidence>
<dbReference type="PANTHER" id="PTHR31343:SF42">
    <property type="entry name" value="T15D22.8"/>
    <property type="match status" value="1"/>
</dbReference>
<evidence type="ECO:0000313" key="3">
    <source>
        <dbReference type="Proteomes" id="UP001489004"/>
    </source>
</evidence>
<dbReference type="Proteomes" id="UP001489004">
    <property type="component" value="Unassembled WGS sequence"/>
</dbReference>
<keyword evidence="3" id="KW-1185">Reference proteome</keyword>
<dbReference type="AlphaFoldDB" id="A0AAW1R652"/>
<protein>
    <submittedName>
        <fullName evidence="2">Uncharacterized protein</fullName>
    </submittedName>
</protein>
<proteinExistence type="predicted"/>
<accession>A0AAW1R652</accession>
<feature type="region of interest" description="Disordered" evidence="1">
    <location>
        <begin position="1"/>
        <end position="25"/>
    </location>
</feature>
<gene>
    <name evidence="2" type="ORF">WJX72_002934</name>
</gene>
<name>A0AAW1R652_9CHLO</name>